<dbReference type="Gene3D" id="2.60.40.10">
    <property type="entry name" value="Immunoglobulins"/>
    <property type="match status" value="2"/>
</dbReference>
<gene>
    <name evidence="5" type="ORF">LCGC14_1712880</name>
</gene>
<evidence type="ECO:0000256" key="2">
    <source>
        <dbReference type="ARBA" id="ARBA00022525"/>
    </source>
</evidence>
<dbReference type="InterPro" id="IPR013783">
    <property type="entry name" value="Ig-like_fold"/>
</dbReference>
<reference evidence="5" key="1">
    <citation type="journal article" date="2015" name="Nature">
        <title>Complex archaea that bridge the gap between prokaryotes and eukaryotes.</title>
        <authorList>
            <person name="Spang A."/>
            <person name="Saw J.H."/>
            <person name="Jorgensen S.L."/>
            <person name="Zaremba-Niedzwiedzka K."/>
            <person name="Martijn J."/>
            <person name="Lind A.E."/>
            <person name="van Eijk R."/>
            <person name="Schleper C."/>
            <person name="Guy L."/>
            <person name="Ettema T.J."/>
        </authorList>
    </citation>
    <scope>NUCLEOTIDE SEQUENCE</scope>
</reference>
<sequence>MFHNLLNWPFRLHLHQGRDAAKGDTPPVSSEALFEQLEQRVLLSAVDITSLDAVVALADGVIVRQISPQATGTGVIETFVRIQNDGTEQGYNTDLRPLPGGDPVQVDVNTSPEHTRSLLLSDVPLINIAGIPYREFRLDINEMNKSGFEFISLDEVQIFQGTAGDLVGYPTFGGDATKVYDLDALADMWIMQDYSLNSGSGSGDMIFYVPDSVFIEPGDFVYLYSSFGAQTTDPDGLGRDWSTEDGFEEWFVGASPFGEIHGYKFNDLNGNGVDDDEPRLSGWTFFLDADDDGVLDASEVSTVTDENGEYHFTELISGLGEFSTYRVREVSQTGWAQTTVDPVDFELTEAGQIVVAFAGQVAIGSGQTEIVRSDLAFGNIQLRSIFGRKFEDHAGDGNLIPDDGDQGLAGWTIQLYEDTNDDGVPQPGELIDSTVTTLK</sequence>
<evidence type="ECO:0000313" key="5">
    <source>
        <dbReference type="EMBL" id="KKM13769.1"/>
    </source>
</evidence>
<dbReference type="Pfam" id="PF17210">
    <property type="entry name" value="SdrD_B"/>
    <property type="match status" value="1"/>
</dbReference>
<proteinExistence type="predicted"/>
<dbReference type="EMBL" id="LAZR01015303">
    <property type="protein sequence ID" value="KKM13769.1"/>
    <property type="molecule type" value="Genomic_DNA"/>
</dbReference>
<feature type="non-terminal residue" evidence="5">
    <location>
        <position position="439"/>
    </location>
</feature>
<dbReference type="PROSITE" id="PS00018">
    <property type="entry name" value="EF_HAND_1"/>
    <property type="match status" value="1"/>
</dbReference>
<dbReference type="SUPFAM" id="SSF117074">
    <property type="entry name" value="Hypothetical protein PA1324"/>
    <property type="match status" value="1"/>
</dbReference>
<evidence type="ECO:0000256" key="1">
    <source>
        <dbReference type="ARBA" id="ARBA00004613"/>
    </source>
</evidence>
<name>A0A0F9I238_9ZZZZ</name>
<keyword evidence="3" id="KW-0732">Signal</keyword>
<accession>A0A0F9I238</accession>
<dbReference type="InterPro" id="IPR033764">
    <property type="entry name" value="Sdr_B"/>
</dbReference>
<comment type="subcellular location">
    <subcellularLocation>
        <location evidence="1">Secreted</location>
    </subcellularLocation>
</comment>
<dbReference type="NCBIfam" id="NF012209">
    <property type="entry name" value="LEPR-8K"/>
    <property type="match status" value="1"/>
</dbReference>
<evidence type="ECO:0000256" key="3">
    <source>
        <dbReference type="ARBA" id="ARBA00022729"/>
    </source>
</evidence>
<evidence type="ECO:0000259" key="4">
    <source>
        <dbReference type="Pfam" id="PF17210"/>
    </source>
</evidence>
<dbReference type="InterPro" id="IPR053786">
    <property type="entry name" value="LEPRxLL_CS"/>
</dbReference>
<dbReference type="InterPro" id="IPR018247">
    <property type="entry name" value="EF_Hand_1_Ca_BS"/>
</dbReference>
<protein>
    <recommendedName>
        <fullName evidence="4">SD-repeat containing protein B domain-containing protein</fullName>
    </recommendedName>
</protein>
<dbReference type="GO" id="GO:0005576">
    <property type="term" value="C:extracellular region"/>
    <property type="evidence" value="ECO:0007669"/>
    <property type="project" value="UniProtKB-SubCell"/>
</dbReference>
<dbReference type="AlphaFoldDB" id="A0A0F9I238"/>
<organism evidence="5">
    <name type="scientific">marine sediment metagenome</name>
    <dbReference type="NCBI Taxonomy" id="412755"/>
    <lineage>
        <taxon>unclassified sequences</taxon>
        <taxon>metagenomes</taxon>
        <taxon>ecological metagenomes</taxon>
    </lineage>
</organism>
<keyword evidence="2" id="KW-0964">Secreted</keyword>
<feature type="domain" description="SD-repeat containing protein B" evidence="4">
    <location>
        <begin position="262"/>
        <end position="341"/>
    </location>
</feature>
<comment type="caution">
    <text evidence="5">The sequence shown here is derived from an EMBL/GenBank/DDBJ whole genome shotgun (WGS) entry which is preliminary data.</text>
</comment>